<evidence type="ECO:0000256" key="21">
    <source>
        <dbReference type="SAM" id="SignalP"/>
    </source>
</evidence>
<feature type="transmembrane region" description="Helical" evidence="20">
    <location>
        <begin position="562"/>
        <end position="581"/>
    </location>
</feature>
<evidence type="ECO:0000313" key="25">
    <source>
        <dbReference type="Proteomes" id="UP001353858"/>
    </source>
</evidence>
<keyword evidence="9 20" id="KW-0472">Membrane</keyword>
<keyword evidence="13" id="KW-1071">Ligand-gated ion channel</keyword>
<dbReference type="InterPro" id="IPR001320">
    <property type="entry name" value="Iontro_rcpt_C"/>
</dbReference>
<feature type="disulfide bond" evidence="19">
    <location>
        <begin position="751"/>
        <end position="804"/>
    </location>
</feature>
<feature type="binding site" evidence="17">
    <location>
        <position position="689"/>
    </location>
    <ligand>
        <name>L-glutamate</name>
        <dbReference type="ChEBI" id="CHEBI:29985"/>
    </ligand>
</feature>
<evidence type="ECO:0000256" key="7">
    <source>
        <dbReference type="ARBA" id="ARBA00023018"/>
    </source>
</evidence>
<feature type="chain" id="PRO_5043047333" description="Glutamate receptor 1" evidence="21">
    <location>
        <begin position="22"/>
        <end position="894"/>
    </location>
</feature>
<dbReference type="GO" id="GO:0045211">
    <property type="term" value="C:postsynaptic membrane"/>
    <property type="evidence" value="ECO:0007669"/>
    <property type="project" value="UniProtKB-SubCell"/>
</dbReference>
<dbReference type="SUPFAM" id="SSF53822">
    <property type="entry name" value="Periplasmic binding protein-like I"/>
    <property type="match status" value="1"/>
</dbReference>
<accession>A0AAN7PII8</accession>
<keyword evidence="14" id="KW-0407">Ion channel</keyword>
<evidence type="ECO:0000256" key="2">
    <source>
        <dbReference type="ARBA" id="ARBA00022448"/>
    </source>
</evidence>
<dbReference type="PRINTS" id="PR00177">
    <property type="entry name" value="NMDARECEPTOR"/>
</dbReference>
<keyword evidence="19" id="KW-1015">Disulfide bond</keyword>
<evidence type="ECO:0000256" key="13">
    <source>
        <dbReference type="ARBA" id="ARBA00023286"/>
    </source>
</evidence>
<evidence type="ECO:0000259" key="23">
    <source>
        <dbReference type="SMART" id="SM00918"/>
    </source>
</evidence>
<evidence type="ECO:0000256" key="8">
    <source>
        <dbReference type="ARBA" id="ARBA00023065"/>
    </source>
</evidence>
<evidence type="ECO:0000256" key="3">
    <source>
        <dbReference type="ARBA" id="ARBA00022475"/>
    </source>
</evidence>
<dbReference type="CDD" id="cd06382">
    <property type="entry name" value="PBP1_iGluR_Kainate"/>
    <property type="match status" value="1"/>
</dbReference>
<keyword evidence="25" id="KW-1185">Reference proteome</keyword>
<evidence type="ECO:0000259" key="22">
    <source>
        <dbReference type="SMART" id="SM00079"/>
    </source>
</evidence>
<dbReference type="Pfam" id="PF00060">
    <property type="entry name" value="Lig_chan"/>
    <property type="match status" value="1"/>
</dbReference>
<gene>
    <name evidence="24" type="ORF">RN001_006410</name>
</gene>
<dbReference type="Gene3D" id="3.40.190.10">
    <property type="entry name" value="Periplasmic binding protein-like II"/>
    <property type="match status" value="2"/>
</dbReference>
<reference evidence="25" key="1">
    <citation type="submission" date="2023-01" db="EMBL/GenBank/DDBJ databases">
        <title>Key to firefly adult light organ development and bioluminescence: homeobox transcription factors regulate luciferase expression and transportation to peroxisome.</title>
        <authorList>
            <person name="Fu X."/>
        </authorList>
    </citation>
    <scope>NUCLEOTIDE SEQUENCE [LARGE SCALE GENOMIC DNA]</scope>
</reference>
<evidence type="ECO:0000256" key="1">
    <source>
        <dbReference type="ARBA" id="ARBA00008685"/>
    </source>
</evidence>
<dbReference type="PANTHER" id="PTHR18966">
    <property type="entry name" value="IONOTROPIC GLUTAMATE RECEPTOR"/>
    <property type="match status" value="1"/>
</dbReference>
<keyword evidence="5 21" id="KW-0732">Signal</keyword>
<evidence type="ECO:0000256" key="12">
    <source>
        <dbReference type="ARBA" id="ARBA00023257"/>
    </source>
</evidence>
<dbReference type="Pfam" id="PF01094">
    <property type="entry name" value="ANF_receptor"/>
    <property type="match status" value="1"/>
</dbReference>
<name>A0AAN7PII8_9COLE</name>
<evidence type="ECO:0000256" key="14">
    <source>
        <dbReference type="ARBA" id="ARBA00023303"/>
    </source>
</evidence>
<dbReference type="Proteomes" id="UP001353858">
    <property type="component" value="Unassembled WGS sequence"/>
</dbReference>
<evidence type="ECO:0000256" key="19">
    <source>
        <dbReference type="PIRSR" id="PIRSR601508-3"/>
    </source>
</evidence>
<evidence type="ECO:0000256" key="9">
    <source>
        <dbReference type="ARBA" id="ARBA00023136"/>
    </source>
</evidence>
<feature type="binding site" evidence="17">
    <location>
        <position position="517"/>
    </location>
    <ligand>
        <name>L-glutamate</name>
        <dbReference type="ChEBI" id="CHEBI:29985"/>
    </ligand>
</feature>
<evidence type="ECO:0000256" key="5">
    <source>
        <dbReference type="ARBA" id="ARBA00022729"/>
    </source>
</evidence>
<evidence type="ECO:0000256" key="11">
    <source>
        <dbReference type="ARBA" id="ARBA00023180"/>
    </source>
</evidence>
<evidence type="ECO:0000256" key="15">
    <source>
        <dbReference type="ARBA" id="ARBA00034104"/>
    </source>
</evidence>
<evidence type="ECO:0000256" key="20">
    <source>
        <dbReference type="SAM" id="Phobius"/>
    </source>
</evidence>
<evidence type="ECO:0000256" key="16">
    <source>
        <dbReference type="ARBA" id="ARBA00072754"/>
    </source>
</evidence>
<comment type="subcellular location">
    <subcellularLocation>
        <location evidence="15">Postsynaptic cell membrane</location>
        <topology evidence="15">Multi-pass membrane protein</topology>
    </subcellularLocation>
</comment>
<dbReference type="Pfam" id="PF10613">
    <property type="entry name" value="Lig_chan-Glu_bd"/>
    <property type="match status" value="1"/>
</dbReference>
<keyword evidence="10" id="KW-0675">Receptor</keyword>
<dbReference type="GO" id="GO:0004970">
    <property type="term" value="F:glutamate-gated receptor activity"/>
    <property type="evidence" value="ECO:0007669"/>
    <property type="project" value="UniProtKB-ARBA"/>
</dbReference>
<evidence type="ECO:0000313" key="24">
    <source>
        <dbReference type="EMBL" id="KAK4883091.1"/>
    </source>
</evidence>
<dbReference type="InterPro" id="IPR019594">
    <property type="entry name" value="Glu/Gly-bd"/>
</dbReference>
<dbReference type="AlphaFoldDB" id="A0AAN7PII8"/>
<dbReference type="SMART" id="SM00079">
    <property type="entry name" value="PBPe"/>
    <property type="match status" value="1"/>
</dbReference>
<keyword evidence="12" id="KW-0628">Postsynaptic cell membrane</keyword>
<dbReference type="SUPFAM" id="SSF53850">
    <property type="entry name" value="Periplasmic binding protein-like II"/>
    <property type="match status" value="1"/>
</dbReference>
<protein>
    <recommendedName>
        <fullName evidence="16">Glutamate receptor 1</fullName>
    </recommendedName>
</protein>
<feature type="domain" description="Ionotropic glutamate receptor C-terminal" evidence="22">
    <location>
        <begin position="429"/>
        <end position="802"/>
    </location>
</feature>
<feature type="site" description="Interaction with the cone snail toxin Con-ikot-ikot" evidence="18">
    <location>
        <position position="785"/>
    </location>
</feature>
<proteinExistence type="inferred from homology"/>
<feature type="binding site" evidence="17">
    <location>
        <position position="739"/>
    </location>
    <ligand>
        <name>L-glutamate</name>
        <dbReference type="ChEBI" id="CHEBI:29985"/>
    </ligand>
</feature>
<feature type="site" description="Crucial to convey clamshell closure to channel opening" evidence="18">
    <location>
        <position position="667"/>
    </location>
</feature>
<feature type="binding site" evidence="17">
    <location>
        <position position="522"/>
    </location>
    <ligand>
        <name>L-glutamate</name>
        <dbReference type="ChEBI" id="CHEBI:29985"/>
    </ligand>
</feature>
<dbReference type="InterPro" id="IPR028082">
    <property type="entry name" value="Peripla_BP_I"/>
</dbReference>
<feature type="site" description="Interaction with the cone snail toxin Con-ikot-ikot" evidence="18">
    <location>
        <position position="694"/>
    </location>
</feature>
<dbReference type="InterPro" id="IPR001828">
    <property type="entry name" value="ANF_lig-bd_rcpt"/>
</dbReference>
<organism evidence="24 25">
    <name type="scientific">Aquatica leii</name>
    <dbReference type="NCBI Taxonomy" id="1421715"/>
    <lineage>
        <taxon>Eukaryota</taxon>
        <taxon>Metazoa</taxon>
        <taxon>Ecdysozoa</taxon>
        <taxon>Arthropoda</taxon>
        <taxon>Hexapoda</taxon>
        <taxon>Insecta</taxon>
        <taxon>Pterygota</taxon>
        <taxon>Neoptera</taxon>
        <taxon>Endopterygota</taxon>
        <taxon>Coleoptera</taxon>
        <taxon>Polyphaga</taxon>
        <taxon>Elateriformia</taxon>
        <taxon>Elateroidea</taxon>
        <taxon>Lampyridae</taxon>
        <taxon>Luciolinae</taxon>
        <taxon>Aquatica</taxon>
    </lineage>
</organism>
<evidence type="ECO:0000256" key="4">
    <source>
        <dbReference type="ARBA" id="ARBA00022692"/>
    </source>
</evidence>
<keyword evidence="2" id="KW-0813">Transport</keyword>
<dbReference type="Gene3D" id="3.40.50.2300">
    <property type="match status" value="2"/>
</dbReference>
<keyword evidence="4 20" id="KW-0812">Transmembrane</keyword>
<dbReference type="FunFam" id="1.10.287.70:FF:000064">
    <property type="entry name" value="Glutamate receptor ionotropic, kainate"/>
    <property type="match status" value="1"/>
</dbReference>
<evidence type="ECO:0000256" key="17">
    <source>
        <dbReference type="PIRSR" id="PIRSR601508-1"/>
    </source>
</evidence>
<feature type="transmembrane region" description="Helical" evidence="20">
    <location>
        <begin position="825"/>
        <end position="846"/>
    </location>
</feature>
<keyword evidence="3" id="KW-1003">Cell membrane</keyword>
<feature type="transmembrane region" description="Helical" evidence="20">
    <location>
        <begin position="638"/>
        <end position="658"/>
    </location>
</feature>
<feature type="signal peptide" evidence="21">
    <location>
        <begin position="1"/>
        <end position="21"/>
    </location>
</feature>
<dbReference type="FunFam" id="3.40.190.10:FF:000178">
    <property type="entry name" value="Glutamate receptor subunit"/>
    <property type="match status" value="1"/>
</dbReference>
<sequence>MDSTIAFVAFLTIKLFVVCSSTSVINIGAIFHNDNPEVEIAFRFAVKRVNMYSSEYQIEPYIRYISNFDNFATGQIVCELADKGIAAIFGPDSSNTNEIIQSIATNLEIPQFQVFWNPKLVQFSTEYGYDKRNLIFNLFPEPYMLAKAFATLLREMKWKKYAIVYENDEGLIRLQEIFKAHGPQDQPVIVKKLGFGTDHRPLLKEIKASSVFQIILDCDRDHILDILEQAKEVKLMEEYHSYILTSLDAHSIDLGRLKAVKSNITSMRLIDPNTTEIRMVARDWELGQPSHKNQHINIAPESIRTKAALIYDALNLFITVFTKLDMTQTMVVKSLSCGENEISDHGLRISAFIGIQTFLKGLMIGPLTGPIEFDNYGRRTSFNLQIVERTPQNLRVIGTWNSKTPNDLSFTKISVPVIQISKQTSHIKMYRVKSRLQEPYLMMRKPTTGIILTGNNVYEGYIKDLLDGVTEILNATYELSLVEDGYHGNYDPKKREWNGLIREILDRKADLAVCDLTITYERKKVVDFSMPFMTLGISILHSKARREPPALLSFMNPLSLDVWLYMGTAYLGISIIIFLVARLAPGDWENPHPCNQEPEQLQNVWGLKNCFWLTMGAIMNQGCDILPKGISTRMVTGLWWFFSLIITASYTANMAAFLTMERMGPTIESAEDLATQSKIRYGVMEKGATETFFKDSNVSLYMRMWAQMQQDVPSPFERSNAEGVKRVRASKGLYAFLMESTTLEFERNRHCDLKEVGRWLDIKGYGIAMPVNSIYRTEVSGAVLKMQELGKLHELKEKWWKGKCEKESLETESAARLGLSNVGGVFVVLVGGMITALSVALLEFLWNVKKTAVQHHLTLREAFIMEFNFAVNFKIREKVINKSTIAEAESNKQL</sequence>
<feature type="domain" description="Ionotropic glutamate receptor L-glutamate and glycine-binding" evidence="23">
    <location>
        <begin position="439"/>
        <end position="506"/>
    </location>
</feature>
<dbReference type="InterPro" id="IPR015683">
    <property type="entry name" value="Ionotropic_Glu_rcpt"/>
</dbReference>
<dbReference type="SMART" id="SM00918">
    <property type="entry name" value="Lig_chan-Glu_bd"/>
    <property type="match status" value="1"/>
</dbReference>
<evidence type="ECO:0000256" key="18">
    <source>
        <dbReference type="PIRSR" id="PIRSR601508-2"/>
    </source>
</evidence>
<dbReference type="EMBL" id="JARPUR010000002">
    <property type="protein sequence ID" value="KAK4883091.1"/>
    <property type="molecule type" value="Genomic_DNA"/>
</dbReference>
<comment type="similarity">
    <text evidence="1">Belongs to the glutamate-gated ion channel (TC 1.A.10.1) family.</text>
</comment>
<keyword evidence="8" id="KW-0406">Ion transport</keyword>
<keyword evidence="6 20" id="KW-1133">Transmembrane helix</keyword>
<keyword evidence="11" id="KW-0325">Glycoprotein</keyword>
<evidence type="ECO:0000256" key="6">
    <source>
        <dbReference type="ARBA" id="ARBA00022989"/>
    </source>
</evidence>
<dbReference type="GO" id="GO:0008328">
    <property type="term" value="C:ionotropic glutamate receptor complex"/>
    <property type="evidence" value="ECO:0007669"/>
    <property type="project" value="UniProtKB-ARBA"/>
</dbReference>
<dbReference type="FunFam" id="3.40.190.10:FF:000061">
    <property type="entry name" value="Glutamate receptor, ionotropic kainate"/>
    <property type="match status" value="1"/>
</dbReference>
<keyword evidence="7" id="KW-0770">Synapse</keyword>
<comment type="caution">
    <text evidence="24">The sequence shown here is derived from an EMBL/GenBank/DDBJ whole genome shotgun (WGS) entry which is preliminary data.</text>
</comment>
<evidence type="ECO:0000256" key="10">
    <source>
        <dbReference type="ARBA" id="ARBA00023170"/>
    </source>
</evidence>
<dbReference type="Gene3D" id="1.10.287.70">
    <property type="match status" value="1"/>
</dbReference>
<dbReference type="InterPro" id="IPR001508">
    <property type="entry name" value="Iono_Glu_rcpt_met"/>
</dbReference>